<keyword evidence="3" id="KW-1185">Reference proteome</keyword>
<dbReference type="EMBL" id="JAGFBR010000017">
    <property type="protein sequence ID" value="KAH0451199.1"/>
    <property type="molecule type" value="Genomic_DNA"/>
</dbReference>
<evidence type="ECO:0000313" key="2">
    <source>
        <dbReference type="EMBL" id="KAH0451199.1"/>
    </source>
</evidence>
<sequence length="93" mass="10802">MFVDFLHPDFLQPEYIISFSSKGISDSLYTSCDNRFRLGRFNLTGQPSINGHDSNRSRHCSFRETEEGRTRRTSRESKVSFIFPFLANDFLLG</sequence>
<protein>
    <submittedName>
        <fullName evidence="2">Uncharacterized protein</fullName>
    </submittedName>
</protein>
<proteinExistence type="predicted"/>
<accession>A0AAV7FNP4</accession>
<gene>
    <name evidence="2" type="ORF">IEQ34_018498</name>
</gene>
<organism evidence="2 3">
    <name type="scientific">Dendrobium chrysotoxum</name>
    <name type="common">Orchid</name>
    <dbReference type="NCBI Taxonomy" id="161865"/>
    <lineage>
        <taxon>Eukaryota</taxon>
        <taxon>Viridiplantae</taxon>
        <taxon>Streptophyta</taxon>
        <taxon>Embryophyta</taxon>
        <taxon>Tracheophyta</taxon>
        <taxon>Spermatophyta</taxon>
        <taxon>Magnoliopsida</taxon>
        <taxon>Liliopsida</taxon>
        <taxon>Asparagales</taxon>
        <taxon>Orchidaceae</taxon>
        <taxon>Epidendroideae</taxon>
        <taxon>Malaxideae</taxon>
        <taxon>Dendrobiinae</taxon>
        <taxon>Dendrobium</taxon>
    </lineage>
</organism>
<reference evidence="2 3" key="1">
    <citation type="journal article" date="2021" name="Hortic Res">
        <title>Chromosome-scale assembly of the Dendrobium chrysotoxum genome enhances the understanding of orchid evolution.</title>
        <authorList>
            <person name="Zhang Y."/>
            <person name="Zhang G.Q."/>
            <person name="Zhang D."/>
            <person name="Liu X.D."/>
            <person name="Xu X.Y."/>
            <person name="Sun W.H."/>
            <person name="Yu X."/>
            <person name="Zhu X."/>
            <person name="Wang Z.W."/>
            <person name="Zhao X."/>
            <person name="Zhong W.Y."/>
            <person name="Chen H."/>
            <person name="Yin W.L."/>
            <person name="Huang T."/>
            <person name="Niu S.C."/>
            <person name="Liu Z.J."/>
        </authorList>
    </citation>
    <scope>NUCLEOTIDE SEQUENCE [LARGE SCALE GENOMIC DNA]</scope>
    <source>
        <strain evidence="2">Lindl</strain>
    </source>
</reference>
<evidence type="ECO:0000313" key="3">
    <source>
        <dbReference type="Proteomes" id="UP000775213"/>
    </source>
</evidence>
<name>A0AAV7FNP4_DENCH</name>
<feature type="compositionally biased region" description="Basic and acidic residues" evidence="1">
    <location>
        <begin position="53"/>
        <end position="71"/>
    </location>
</feature>
<comment type="caution">
    <text evidence="2">The sequence shown here is derived from an EMBL/GenBank/DDBJ whole genome shotgun (WGS) entry which is preliminary data.</text>
</comment>
<dbReference type="AlphaFoldDB" id="A0AAV7FNP4"/>
<feature type="region of interest" description="Disordered" evidence="1">
    <location>
        <begin position="49"/>
        <end position="71"/>
    </location>
</feature>
<dbReference type="Proteomes" id="UP000775213">
    <property type="component" value="Unassembled WGS sequence"/>
</dbReference>
<evidence type="ECO:0000256" key="1">
    <source>
        <dbReference type="SAM" id="MobiDB-lite"/>
    </source>
</evidence>